<keyword evidence="2" id="KW-0812">Transmembrane</keyword>
<feature type="transmembrane region" description="Helical" evidence="2">
    <location>
        <begin position="6"/>
        <end position="33"/>
    </location>
</feature>
<dbReference type="AlphaFoldDB" id="A0A1F7F277"/>
<protein>
    <recommendedName>
        <fullName evidence="5">Magnesium transporter MgtE intracellular domain-containing protein</fullName>
    </recommendedName>
</protein>
<proteinExistence type="predicted"/>
<sequence length="195" mass="22068">MKLKDIIIIAAVATGLFPIVLLIAMYATGFLSFSYGWTPKKPKEETVKTIEYSAYQESLAVVHTKAFKAFELQRAEIAEKERKIAEDEERLTKLKKEISIQTEDLNKTRLRLEELVTQSKELEDRRIKQLSSIYGSMRSEEAAPILFTLKNELIVQIMRKMGDDRAKAKLMAAMGSISKERTGAISKMMASTTGK</sequence>
<feature type="coiled-coil region" evidence="1">
    <location>
        <begin position="68"/>
        <end position="125"/>
    </location>
</feature>
<dbReference type="EMBL" id="MFYX01000140">
    <property type="protein sequence ID" value="OGK00770.1"/>
    <property type="molecule type" value="Genomic_DNA"/>
</dbReference>
<name>A0A1F7F277_UNCRA</name>
<evidence type="ECO:0000313" key="3">
    <source>
        <dbReference type="EMBL" id="OGK00770.1"/>
    </source>
</evidence>
<accession>A0A1F7F277</accession>
<reference evidence="3 4" key="1">
    <citation type="journal article" date="2016" name="Nat. Commun.">
        <title>Thousands of microbial genomes shed light on interconnected biogeochemical processes in an aquifer system.</title>
        <authorList>
            <person name="Anantharaman K."/>
            <person name="Brown C.T."/>
            <person name="Hug L.A."/>
            <person name="Sharon I."/>
            <person name="Castelle C.J."/>
            <person name="Probst A.J."/>
            <person name="Thomas B.C."/>
            <person name="Singh A."/>
            <person name="Wilkins M.J."/>
            <person name="Karaoz U."/>
            <person name="Brodie E.L."/>
            <person name="Williams K.H."/>
            <person name="Hubbard S.S."/>
            <person name="Banfield J.F."/>
        </authorList>
    </citation>
    <scope>NUCLEOTIDE SEQUENCE [LARGE SCALE GENOMIC DNA]</scope>
</reference>
<gene>
    <name evidence="3" type="ORF">A2519_14605</name>
</gene>
<evidence type="ECO:0000256" key="1">
    <source>
        <dbReference type="SAM" id="Coils"/>
    </source>
</evidence>
<evidence type="ECO:0000256" key="2">
    <source>
        <dbReference type="SAM" id="Phobius"/>
    </source>
</evidence>
<evidence type="ECO:0008006" key="5">
    <source>
        <dbReference type="Google" id="ProtNLM"/>
    </source>
</evidence>
<evidence type="ECO:0000313" key="4">
    <source>
        <dbReference type="Proteomes" id="UP000179243"/>
    </source>
</evidence>
<keyword evidence="2" id="KW-0472">Membrane</keyword>
<keyword evidence="2" id="KW-1133">Transmembrane helix</keyword>
<dbReference type="Proteomes" id="UP000179243">
    <property type="component" value="Unassembled WGS sequence"/>
</dbReference>
<organism evidence="3 4">
    <name type="scientific">Candidatus Raymondbacteria bacterium RIFOXYD12_FULL_49_13</name>
    <dbReference type="NCBI Taxonomy" id="1817890"/>
    <lineage>
        <taxon>Bacteria</taxon>
        <taxon>Raymondiibacteriota</taxon>
    </lineage>
</organism>
<comment type="caution">
    <text evidence="3">The sequence shown here is derived from an EMBL/GenBank/DDBJ whole genome shotgun (WGS) entry which is preliminary data.</text>
</comment>
<keyword evidence="1" id="KW-0175">Coiled coil</keyword>